<sequence length="118" mass="13436">MSTSNNEQYEKRAKDPFDILIHEKGLRISNMLLDKNLDLIVIILNNGKVLQSHISYYQRLKEATQEQLNQWRLISGGVGVCWENLNEDLSVKGFIKTAVLNSALLDLQDNKPLNNIVA</sequence>
<dbReference type="STRING" id="1307839.L21SP5_00148"/>
<keyword evidence="3" id="KW-1185">Reference proteome</keyword>
<dbReference type="KEGG" id="blq:L21SP5_00243"/>
<evidence type="ECO:0000313" key="1">
    <source>
        <dbReference type="EMBL" id="ALO13828.1"/>
    </source>
</evidence>
<accession>A0A0S2HV39</accession>
<dbReference type="AlphaFoldDB" id="A0A0S2HV39"/>
<dbReference type="RefSeq" id="WP_057951453.1">
    <property type="nucleotide sequence ID" value="NZ_CP013118.1"/>
</dbReference>
<dbReference type="EMBL" id="CP013118">
    <property type="protein sequence ID" value="ALO13828.1"/>
    <property type="molecule type" value="Genomic_DNA"/>
</dbReference>
<dbReference type="Proteomes" id="UP000064893">
    <property type="component" value="Chromosome"/>
</dbReference>
<dbReference type="KEGG" id="blq:L21SP5_00148"/>
<dbReference type="Gene3D" id="3.30.2020.40">
    <property type="entry name" value="Uncharacterised protein PF10387, DUF2442"/>
    <property type="match status" value="1"/>
</dbReference>
<dbReference type="InterPro" id="IPR018841">
    <property type="entry name" value="DUF2442"/>
</dbReference>
<reference evidence="2 3" key="1">
    <citation type="submission" date="2015-11" db="EMBL/GenBank/DDBJ databases">
        <title>Description and complete genome sequence of a novel strain predominating in hypersaline microbial mats and representing a new family of the Bacteriodetes phylum.</title>
        <authorList>
            <person name="Spring S."/>
            <person name="Bunk B."/>
            <person name="Sproer C."/>
            <person name="Klenk H.-P."/>
        </authorList>
    </citation>
    <scope>NUCLEOTIDE SEQUENCE [LARGE SCALE GENOMIC DNA]</scope>
    <source>
        <strain evidence="2 3">L21-Spi-D4</strain>
    </source>
</reference>
<protein>
    <recommendedName>
        <fullName evidence="4">DUF2442 domain-containing protein</fullName>
    </recommendedName>
</protein>
<gene>
    <name evidence="1" type="ORF">L21SP5_00148</name>
    <name evidence="2" type="ORF">L21SP5_00243</name>
</gene>
<proteinExistence type="predicted"/>
<dbReference type="OrthoDB" id="9807561at2"/>
<organism evidence="2 3">
    <name type="scientific">Salinivirga cyanobacteriivorans</name>
    <dbReference type="NCBI Taxonomy" id="1307839"/>
    <lineage>
        <taxon>Bacteria</taxon>
        <taxon>Pseudomonadati</taxon>
        <taxon>Bacteroidota</taxon>
        <taxon>Bacteroidia</taxon>
        <taxon>Bacteroidales</taxon>
        <taxon>Salinivirgaceae</taxon>
        <taxon>Salinivirga</taxon>
    </lineage>
</organism>
<evidence type="ECO:0008006" key="4">
    <source>
        <dbReference type="Google" id="ProtNLM"/>
    </source>
</evidence>
<name>A0A0S2HV39_9BACT</name>
<dbReference type="EMBL" id="CP013118">
    <property type="protein sequence ID" value="ALO13923.1"/>
    <property type="molecule type" value="Genomic_DNA"/>
</dbReference>
<dbReference type="Pfam" id="PF10387">
    <property type="entry name" value="DUF2442"/>
    <property type="match status" value="1"/>
</dbReference>
<evidence type="ECO:0000313" key="3">
    <source>
        <dbReference type="Proteomes" id="UP000064893"/>
    </source>
</evidence>
<evidence type="ECO:0000313" key="2">
    <source>
        <dbReference type="EMBL" id="ALO13923.1"/>
    </source>
</evidence>